<accession>G6XKF2</accession>
<keyword evidence="2" id="KW-1185">Reference proteome</keyword>
<name>G6XKF2_9PROT</name>
<dbReference type="Proteomes" id="UP000004949">
    <property type="component" value="Unassembled WGS sequence"/>
</dbReference>
<dbReference type="EMBL" id="AGQV01000006">
    <property type="protein sequence ID" value="EHH67748.1"/>
    <property type="molecule type" value="Genomic_DNA"/>
</dbReference>
<organism evidence="1 2">
    <name type="scientific">Gluconobacter morbifer G707</name>
    <dbReference type="NCBI Taxonomy" id="1088869"/>
    <lineage>
        <taxon>Bacteria</taxon>
        <taxon>Pseudomonadati</taxon>
        <taxon>Pseudomonadota</taxon>
        <taxon>Alphaproteobacteria</taxon>
        <taxon>Acetobacterales</taxon>
        <taxon>Acetobacteraceae</taxon>
        <taxon>Gluconobacter</taxon>
    </lineage>
</organism>
<dbReference type="PATRIC" id="fig|1088869.3.peg.1962"/>
<reference evidence="1 2" key="1">
    <citation type="submission" date="2011-10" db="EMBL/GenBank/DDBJ databases">
        <title>Genome sequence of Gluconobacter morbifer G707, isolated from Drosophila gut.</title>
        <authorList>
            <person name="Lee W.-J."/>
            <person name="Kim E.-K."/>
        </authorList>
    </citation>
    <scope>NUCLEOTIDE SEQUENCE [LARGE SCALE GENOMIC DNA]</scope>
    <source>
        <strain evidence="1 2">G707</strain>
    </source>
</reference>
<comment type="caution">
    <text evidence="1">The sequence shown here is derived from an EMBL/GenBank/DDBJ whole genome shotgun (WGS) entry which is preliminary data.</text>
</comment>
<evidence type="ECO:0000313" key="1">
    <source>
        <dbReference type="EMBL" id="EHH67748.1"/>
    </source>
</evidence>
<proteinExistence type="predicted"/>
<protein>
    <submittedName>
        <fullName evidence="1">Uncharacterized protein</fullName>
    </submittedName>
</protein>
<dbReference type="STRING" id="1088869.GMO_19680"/>
<gene>
    <name evidence="1" type="ORF">GMO_19680</name>
</gene>
<dbReference type="AlphaFoldDB" id="G6XKF2"/>
<evidence type="ECO:0000313" key="2">
    <source>
        <dbReference type="Proteomes" id="UP000004949"/>
    </source>
</evidence>
<sequence>MIALNIASHNSQGDIPAIFNVTDLLQTGEGLRQKWVL</sequence>